<dbReference type="EMBL" id="JAHLQT010025829">
    <property type="protein sequence ID" value="KAG7164075.1"/>
    <property type="molecule type" value="Genomic_DNA"/>
</dbReference>
<evidence type="ECO:0000313" key="2">
    <source>
        <dbReference type="EMBL" id="KAG7164075.1"/>
    </source>
</evidence>
<comment type="caution">
    <text evidence="2">The sequence shown here is derived from an EMBL/GenBank/DDBJ whole genome shotgun (WGS) entry which is preliminary data.</text>
</comment>
<protein>
    <submittedName>
        <fullName evidence="2">Uncharacterized protein</fullName>
    </submittedName>
</protein>
<name>A0A8J5MTR7_HOMAM</name>
<sequence length="93" mass="10719">MSLEVDVEVVRNCPLRSWQASQEQNRDTERSLTSESQGRRRTRRSRIIPAKDLRMVSFAGANCPNLLRIIILMLVPLKEPSVCSMTMLYELLL</sequence>
<dbReference type="AlphaFoldDB" id="A0A8J5MTR7"/>
<dbReference type="Proteomes" id="UP000747542">
    <property type="component" value="Unassembled WGS sequence"/>
</dbReference>
<gene>
    <name evidence="2" type="ORF">Hamer_G032187</name>
</gene>
<feature type="region of interest" description="Disordered" evidence="1">
    <location>
        <begin position="19"/>
        <end position="44"/>
    </location>
</feature>
<keyword evidence="3" id="KW-1185">Reference proteome</keyword>
<feature type="non-terminal residue" evidence="2">
    <location>
        <position position="1"/>
    </location>
</feature>
<organism evidence="2 3">
    <name type="scientific">Homarus americanus</name>
    <name type="common">American lobster</name>
    <dbReference type="NCBI Taxonomy" id="6706"/>
    <lineage>
        <taxon>Eukaryota</taxon>
        <taxon>Metazoa</taxon>
        <taxon>Ecdysozoa</taxon>
        <taxon>Arthropoda</taxon>
        <taxon>Crustacea</taxon>
        <taxon>Multicrustacea</taxon>
        <taxon>Malacostraca</taxon>
        <taxon>Eumalacostraca</taxon>
        <taxon>Eucarida</taxon>
        <taxon>Decapoda</taxon>
        <taxon>Pleocyemata</taxon>
        <taxon>Astacidea</taxon>
        <taxon>Nephropoidea</taxon>
        <taxon>Nephropidae</taxon>
        <taxon>Homarus</taxon>
    </lineage>
</organism>
<evidence type="ECO:0000313" key="3">
    <source>
        <dbReference type="Proteomes" id="UP000747542"/>
    </source>
</evidence>
<accession>A0A8J5MTR7</accession>
<reference evidence="2" key="1">
    <citation type="journal article" date="2021" name="Sci. Adv.">
        <title>The American lobster genome reveals insights on longevity, neural, and immune adaptations.</title>
        <authorList>
            <person name="Polinski J.M."/>
            <person name="Zimin A.V."/>
            <person name="Clark K.F."/>
            <person name="Kohn A.B."/>
            <person name="Sadowski N."/>
            <person name="Timp W."/>
            <person name="Ptitsyn A."/>
            <person name="Khanna P."/>
            <person name="Romanova D.Y."/>
            <person name="Williams P."/>
            <person name="Greenwood S.J."/>
            <person name="Moroz L.L."/>
            <person name="Walt D.R."/>
            <person name="Bodnar A.G."/>
        </authorList>
    </citation>
    <scope>NUCLEOTIDE SEQUENCE</scope>
    <source>
        <strain evidence="2">GMGI-L3</strain>
    </source>
</reference>
<evidence type="ECO:0000256" key="1">
    <source>
        <dbReference type="SAM" id="MobiDB-lite"/>
    </source>
</evidence>
<proteinExistence type="predicted"/>